<feature type="region of interest" description="Disordered" evidence="1">
    <location>
        <begin position="27"/>
        <end position="50"/>
    </location>
</feature>
<evidence type="ECO:0000313" key="2">
    <source>
        <dbReference type="EMBL" id="KAJ4448120.1"/>
    </source>
</evidence>
<sequence length="119" mass="13214">MAGLCEGGNEPPGSLKTNKSIELNCAVYDDDDDDDGDDDDESEEKKKLTGSLAKKKLAIEGCTGRNGEREKSSGQKKISEYDRRHKDIWIVCGNQEESGKDGRLENIGYLPEDRLEPHK</sequence>
<evidence type="ECO:0000313" key="3">
    <source>
        <dbReference type="Proteomes" id="UP001148838"/>
    </source>
</evidence>
<feature type="region of interest" description="Disordered" evidence="1">
    <location>
        <begin position="98"/>
        <end position="119"/>
    </location>
</feature>
<dbReference type="Proteomes" id="UP001148838">
    <property type="component" value="Unassembled WGS sequence"/>
</dbReference>
<name>A0ABQ8TNB1_PERAM</name>
<feature type="region of interest" description="Disordered" evidence="1">
    <location>
        <begin position="60"/>
        <end position="79"/>
    </location>
</feature>
<comment type="caution">
    <text evidence="2">The sequence shown here is derived from an EMBL/GenBank/DDBJ whole genome shotgun (WGS) entry which is preliminary data.</text>
</comment>
<proteinExistence type="predicted"/>
<keyword evidence="3" id="KW-1185">Reference proteome</keyword>
<feature type="compositionally biased region" description="Acidic residues" evidence="1">
    <location>
        <begin position="28"/>
        <end position="42"/>
    </location>
</feature>
<dbReference type="EMBL" id="JAJSOF020000005">
    <property type="protein sequence ID" value="KAJ4448120.1"/>
    <property type="molecule type" value="Genomic_DNA"/>
</dbReference>
<evidence type="ECO:0000256" key="1">
    <source>
        <dbReference type="SAM" id="MobiDB-lite"/>
    </source>
</evidence>
<organism evidence="2 3">
    <name type="scientific">Periplaneta americana</name>
    <name type="common">American cockroach</name>
    <name type="synonym">Blatta americana</name>
    <dbReference type="NCBI Taxonomy" id="6978"/>
    <lineage>
        <taxon>Eukaryota</taxon>
        <taxon>Metazoa</taxon>
        <taxon>Ecdysozoa</taxon>
        <taxon>Arthropoda</taxon>
        <taxon>Hexapoda</taxon>
        <taxon>Insecta</taxon>
        <taxon>Pterygota</taxon>
        <taxon>Neoptera</taxon>
        <taxon>Polyneoptera</taxon>
        <taxon>Dictyoptera</taxon>
        <taxon>Blattodea</taxon>
        <taxon>Blattoidea</taxon>
        <taxon>Blattidae</taxon>
        <taxon>Blattinae</taxon>
        <taxon>Periplaneta</taxon>
    </lineage>
</organism>
<gene>
    <name evidence="2" type="ORF">ANN_10132</name>
</gene>
<reference evidence="2 3" key="1">
    <citation type="journal article" date="2022" name="Allergy">
        <title>Genome assembly and annotation of Periplaneta americana reveal a comprehensive cockroach allergen profile.</title>
        <authorList>
            <person name="Wang L."/>
            <person name="Xiong Q."/>
            <person name="Saelim N."/>
            <person name="Wang L."/>
            <person name="Nong W."/>
            <person name="Wan A.T."/>
            <person name="Shi M."/>
            <person name="Liu X."/>
            <person name="Cao Q."/>
            <person name="Hui J.H.L."/>
            <person name="Sookrung N."/>
            <person name="Leung T.F."/>
            <person name="Tungtrongchitr A."/>
            <person name="Tsui S.K.W."/>
        </authorList>
    </citation>
    <scope>NUCLEOTIDE SEQUENCE [LARGE SCALE GENOMIC DNA]</scope>
    <source>
        <strain evidence="2">PWHHKU_190912</strain>
    </source>
</reference>
<feature type="compositionally biased region" description="Basic and acidic residues" evidence="1">
    <location>
        <begin position="66"/>
        <end position="79"/>
    </location>
</feature>
<protein>
    <submittedName>
        <fullName evidence="2">Uncharacterized protein</fullName>
    </submittedName>
</protein>
<accession>A0ABQ8TNB1</accession>